<evidence type="ECO:0000256" key="3">
    <source>
        <dbReference type="ARBA" id="ARBA00004742"/>
    </source>
</evidence>
<evidence type="ECO:0000256" key="1">
    <source>
        <dbReference type="ARBA" id="ARBA00001946"/>
    </source>
</evidence>
<protein>
    <recommendedName>
        <fullName evidence="5">pyruvate, water dikinase</fullName>
        <ecNumber evidence="5">2.7.9.2</ecNumber>
    </recommendedName>
    <alternativeName>
        <fullName evidence="12">Pyruvate, water dikinase</fullName>
    </alternativeName>
</protein>
<comment type="similarity">
    <text evidence="4">Belongs to the PEP-utilizing enzyme family.</text>
</comment>
<keyword evidence="6 15" id="KW-0808">Transferase</keyword>
<evidence type="ECO:0000256" key="2">
    <source>
        <dbReference type="ARBA" id="ARBA00002988"/>
    </source>
</evidence>
<reference evidence="15" key="1">
    <citation type="submission" date="2018-06" db="EMBL/GenBank/DDBJ databases">
        <authorList>
            <person name="Zhirakovskaya E."/>
        </authorList>
    </citation>
    <scope>NUCLEOTIDE SEQUENCE</scope>
</reference>
<dbReference type="Pfam" id="PF01326">
    <property type="entry name" value="PPDK_N"/>
    <property type="match status" value="1"/>
</dbReference>
<dbReference type="UniPathway" id="UPA00138"/>
<evidence type="ECO:0000256" key="9">
    <source>
        <dbReference type="ARBA" id="ARBA00022777"/>
    </source>
</evidence>
<comment type="cofactor">
    <cofactor evidence="1">
        <name>Mg(2+)</name>
        <dbReference type="ChEBI" id="CHEBI:18420"/>
    </cofactor>
</comment>
<dbReference type="PANTHER" id="PTHR43030:SF1">
    <property type="entry name" value="PHOSPHOENOLPYRUVATE SYNTHASE"/>
    <property type="match status" value="1"/>
</dbReference>
<dbReference type="GO" id="GO:0046872">
    <property type="term" value="F:metal ion binding"/>
    <property type="evidence" value="ECO:0007669"/>
    <property type="project" value="UniProtKB-KW"/>
</dbReference>
<dbReference type="PANTHER" id="PTHR43030">
    <property type="entry name" value="PHOSPHOENOLPYRUVATE SYNTHASE"/>
    <property type="match status" value="1"/>
</dbReference>
<dbReference type="EC" id="2.7.9.2" evidence="5"/>
<dbReference type="InterPro" id="IPR013815">
    <property type="entry name" value="ATP_grasp_subdomain_1"/>
</dbReference>
<evidence type="ECO:0000256" key="13">
    <source>
        <dbReference type="ARBA" id="ARBA00047700"/>
    </source>
</evidence>
<comment type="catalytic activity">
    <reaction evidence="13">
        <text>pyruvate + ATP + H2O = phosphoenolpyruvate + AMP + phosphate + 2 H(+)</text>
        <dbReference type="Rhea" id="RHEA:11364"/>
        <dbReference type="ChEBI" id="CHEBI:15361"/>
        <dbReference type="ChEBI" id="CHEBI:15377"/>
        <dbReference type="ChEBI" id="CHEBI:15378"/>
        <dbReference type="ChEBI" id="CHEBI:30616"/>
        <dbReference type="ChEBI" id="CHEBI:43474"/>
        <dbReference type="ChEBI" id="CHEBI:58702"/>
        <dbReference type="ChEBI" id="CHEBI:456215"/>
        <dbReference type="EC" id="2.7.9.2"/>
    </reaction>
</comment>
<sequence length="115" mass="12570">MSDYIIKLDQLTLQDLDQVGGKNASLGEMITHLNGLGVKVPGGFATTADAFKEFLQTSGLNQRISDTLKNLDTDNIDDLRAAGKKIRDWVMETPFQAPLEQAIRAAYSVMKAELG</sequence>
<gene>
    <name evidence="15" type="ORF">MNBD_GAMMA02-555</name>
</gene>
<evidence type="ECO:0000256" key="11">
    <source>
        <dbReference type="ARBA" id="ARBA00022842"/>
    </source>
</evidence>
<evidence type="ECO:0000256" key="4">
    <source>
        <dbReference type="ARBA" id="ARBA00007837"/>
    </source>
</evidence>
<keyword evidence="9" id="KW-0418">Kinase</keyword>
<dbReference type="Gene3D" id="3.30.1490.20">
    <property type="entry name" value="ATP-grasp fold, A domain"/>
    <property type="match status" value="1"/>
</dbReference>
<feature type="domain" description="Pyruvate phosphate dikinase AMP/ATP-binding" evidence="14">
    <location>
        <begin position="17"/>
        <end position="114"/>
    </location>
</feature>
<dbReference type="GO" id="GO:0008986">
    <property type="term" value="F:pyruvate, water dikinase activity"/>
    <property type="evidence" value="ECO:0007669"/>
    <property type="project" value="UniProtKB-EC"/>
</dbReference>
<keyword evidence="7" id="KW-0479">Metal-binding</keyword>
<evidence type="ECO:0000256" key="5">
    <source>
        <dbReference type="ARBA" id="ARBA00011996"/>
    </source>
</evidence>
<keyword evidence="8" id="KW-0547">Nucleotide-binding</keyword>
<keyword evidence="11" id="KW-0460">Magnesium</keyword>
<evidence type="ECO:0000256" key="10">
    <source>
        <dbReference type="ARBA" id="ARBA00022840"/>
    </source>
</evidence>
<dbReference type="GO" id="GO:0006094">
    <property type="term" value="P:gluconeogenesis"/>
    <property type="evidence" value="ECO:0007669"/>
    <property type="project" value="UniProtKB-UniPathway"/>
</dbReference>
<organism evidence="15">
    <name type="scientific">hydrothermal vent metagenome</name>
    <dbReference type="NCBI Taxonomy" id="652676"/>
    <lineage>
        <taxon>unclassified sequences</taxon>
        <taxon>metagenomes</taxon>
        <taxon>ecological metagenomes</taxon>
    </lineage>
</organism>
<keyword evidence="15" id="KW-0670">Pyruvate</keyword>
<evidence type="ECO:0000256" key="6">
    <source>
        <dbReference type="ARBA" id="ARBA00022679"/>
    </source>
</evidence>
<evidence type="ECO:0000256" key="12">
    <source>
        <dbReference type="ARBA" id="ARBA00033470"/>
    </source>
</evidence>
<comment type="function">
    <text evidence="2">Catalyzes the phosphorylation of pyruvate to phosphoenolpyruvate.</text>
</comment>
<evidence type="ECO:0000313" key="15">
    <source>
        <dbReference type="EMBL" id="VAW44037.1"/>
    </source>
</evidence>
<dbReference type="AlphaFoldDB" id="A0A3B0W020"/>
<dbReference type="InterPro" id="IPR006319">
    <property type="entry name" value="PEP_synth"/>
</dbReference>
<evidence type="ECO:0000259" key="14">
    <source>
        <dbReference type="Pfam" id="PF01326"/>
    </source>
</evidence>
<name>A0A3B0W020_9ZZZZ</name>
<feature type="non-terminal residue" evidence="15">
    <location>
        <position position="115"/>
    </location>
</feature>
<evidence type="ECO:0000256" key="8">
    <source>
        <dbReference type="ARBA" id="ARBA00022741"/>
    </source>
</evidence>
<proteinExistence type="inferred from homology"/>
<dbReference type="InterPro" id="IPR002192">
    <property type="entry name" value="PPDK_AMP/ATP-bd"/>
</dbReference>
<dbReference type="GO" id="GO:0005524">
    <property type="term" value="F:ATP binding"/>
    <property type="evidence" value="ECO:0007669"/>
    <property type="project" value="UniProtKB-KW"/>
</dbReference>
<dbReference type="EMBL" id="UOFA01000063">
    <property type="protein sequence ID" value="VAW44037.1"/>
    <property type="molecule type" value="Genomic_DNA"/>
</dbReference>
<keyword evidence="10" id="KW-0067">ATP-binding</keyword>
<evidence type="ECO:0000256" key="7">
    <source>
        <dbReference type="ARBA" id="ARBA00022723"/>
    </source>
</evidence>
<dbReference type="SUPFAM" id="SSF56059">
    <property type="entry name" value="Glutathione synthetase ATP-binding domain-like"/>
    <property type="match status" value="1"/>
</dbReference>
<comment type="pathway">
    <text evidence="3">Carbohydrate biosynthesis; gluconeogenesis.</text>
</comment>
<accession>A0A3B0W020</accession>